<protein>
    <submittedName>
        <fullName evidence="5">GntR family transcriptional regulator</fullName>
    </submittedName>
</protein>
<name>A0A0B5QUG0_CLOBE</name>
<dbReference type="SMART" id="SM00345">
    <property type="entry name" value="HTH_GNTR"/>
    <property type="match status" value="1"/>
</dbReference>
<evidence type="ECO:0000313" key="5">
    <source>
        <dbReference type="EMBL" id="AJH01867.1"/>
    </source>
</evidence>
<dbReference type="InterPro" id="IPR036388">
    <property type="entry name" value="WH-like_DNA-bd_sf"/>
</dbReference>
<dbReference type="PRINTS" id="PR00035">
    <property type="entry name" value="HTHGNTR"/>
</dbReference>
<dbReference type="GO" id="GO:0045892">
    <property type="term" value="P:negative regulation of DNA-templated transcription"/>
    <property type="evidence" value="ECO:0007669"/>
    <property type="project" value="TreeGrafter"/>
</dbReference>
<evidence type="ECO:0000256" key="1">
    <source>
        <dbReference type="ARBA" id="ARBA00023015"/>
    </source>
</evidence>
<dbReference type="FunFam" id="1.10.10.10:FF:000079">
    <property type="entry name" value="GntR family transcriptional regulator"/>
    <property type="match status" value="1"/>
</dbReference>
<dbReference type="EMBL" id="CP010086">
    <property type="protein sequence ID" value="AJH01867.1"/>
    <property type="molecule type" value="Genomic_DNA"/>
</dbReference>
<dbReference type="KEGG" id="cbei:LF65_05346"/>
<dbReference type="InterPro" id="IPR000524">
    <property type="entry name" value="Tscrpt_reg_HTH_GntR"/>
</dbReference>
<dbReference type="RefSeq" id="WP_041900328.1">
    <property type="nucleotide sequence ID" value="NZ_CP010086.2"/>
</dbReference>
<accession>A0A0B5QUG0</accession>
<dbReference type="SUPFAM" id="SSF46785">
    <property type="entry name" value="Winged helix' DNA-binding domain"/>
    <property type="match status" value="1"/>
</dbReference>
<dbReference type="PROSITE" id="PS50949">
    <property type="entry name" value="HTH_GNTR"/>
    <property type="match status" value="1"/>
</dbReference>
<dbReference type="Pfam" id="PF00392">
    <property type="entry name" value="GntR"/>
    <property type="match status" value="1"/>
</dbReference>
<dbReference type="InterPro" id="IPR050679">
    <property type="entry name" value="Bact_HTH_transcr_reg"/>
</dbReference>
<proteinExistence type="predicted"/>
<dbReference type="Pfam" id="PF07702">
    <property type="entry name" value="UTRA"/>
    <property type="match status" value="1"/>
</dbReference>
<dbReference type="SMART" id="SM00866">
    <property type="entry name" value="UTRA"/>
    <property type="match status" value="1"/>
</dbReference>
<dbReference type="InterPro" id="IPR036390">
    <property type="entry name" value="WH_DNA-bd_sf"/>
</dbReference>
<keyword evidence="2" id="KW-0238">DNA-binding</keyword>
<keyword evidence="1" id="KW-0805">Transcription regulation</keyword>
<dbReference type="OrthoDB" id="46236at2"/>
<dbReference type="Gene3D" id="3.40.1410.10">
    <property type="entry name" value="Chorismate lyase-like"/>
    <property type="match status" value="1"/>
</dbReference>
<keyword evidence="3" id="KW-0804">Transcription</keyword>
<dbReference type="PANTHER" id="PTHR44846:SF1">
    <property type="entry name" value="MANNOSYL-D-GLYCERATE TRANSPORT_METABOLISM SYSTEM REPRESSOR MNGR-RELATED"/>
    <property type="match status" value="1"/>
</dbReference>
<reference evidence="6" key="1">
    <citation type="submission" date="2014-12" db="EMBL/GenBank/DDBJ databases">
        <title>Genome sequence of Clostridium beijerinckii strain 59B.</title>
        <authorList>
            <person name="Little G.T."/>
            <person name="Minton N.P."/>
        </authorList>
    </citation>
    <scope>NUCLEOTIDE SEQUENCE [LARGE SCALE GENOMIC DNA]</scope>
    <source>
        <strain evidence="6">59B</strain>
    </source>
</reference>
<dbReference type="Gene3D" id="1.10.10.10">
    <property type="entry name" value="Winged helix-like DNA-binding domain superfamily/Winged helix DNA-binding domain"/>
    <property type="match status" value="1"/>
</dbReference>
<gene>
    <name evidence="5" type="ORF">LF65_05346</name>
</gene>
<dbReference type="InterPro" id="IPR011663">
    <property type="entry name" value="UTRA"/>
</dbReference>
<organism evidence="5 6">
    <name type="scientific">Clostridium beijerinckii</name>
    <name type="common">Clostridium MP</name>
    <dbReference type="NCBI Taxonomy" id="1520"/>
    <lineage>
        <taxon>Bacteria</taxon>
        <taxon>Bacillati</taxon>
        <taxon>Bacillota</taxon>
        <taxon>Clostridia</taxon>
        <taxon>Eubacteriales</taxon>
        <taxon>Clostridiaceae</taxon>
        <taxon>Clostridium</taxon>
    </lineage>
</organism>
<sequence>MLIQDNIIPLYQQLADIIRNSITSGELKYGDKIPTEVELSEKYNVSRITVRAAINELVESGFIIKKQGKGTFVSKPKVQRKIEYLSSFTAACEASGLKVTNEIIKREVMEPKIEDKKALELDDDDKLIYIQRVRFAGGDPLMLENNYFSFKRFNFLLTEDLSGSLYELLRDKYDINPSDSPNSGNDHTTIEIAKAMDEEAGLLMVQKGEPLFYIKTVIYDDKNRPVHIGKQYVIGERYKFVIS</sequence>
<dbReference type="GO" id="GO:0003677">
    <property type="term" value="F:DNA binding"/>
    <property type="evidence" value="ECO:0007669"/>
    <property type="project" value="UniProtKB-KW"/>
</dbReference>
<dbReference type="PANTHER" id="PTHR44846">
    <property type="entry name" value="MANNOSYL-D-GLYCERATE TRANSPORT/METABOLISM SYSTEM REPRESSOR MNGR-RELATED"/>
    <property type="match status" value="1"/>
</dbReference>
<evidence type="ECO:0000259" key="4">
    <source>
        <dbReference type="PROSITE" id="PS50949"/>
    </source>
</evidence>
<dbReference type="AlphaFoldDB" id="A0A0B5QUG0"/>
<dbReference type="InterPro" id="IPR028978">
    <property type="entry name" value="Chorismate_lyase_/UTRA_dom_sf"/>
</dbReference>
<dbReference type="CDD" id="cd07377">
    <property type="entry name" value="WHTH_GntR"/>
    <property type="match status" value="1"/>
</dbReference>
<dbReference type="SUPFAM" id="SSF64288">
    <property type="entry name" value="Chorismate lyase-like"/>
    <property type="match status" value="1"/>
</dbReference>
<dbReference type="STRING" id="1520.LF65_05346"/>
<feature type="domain" description="HTH gntR-type" evidence="4">
    <location>
        <begin position="8"/>
        <end position="76"/>
    </location>
</feature>
<evidence type="ECO:0000256" key="2">
    <source>
        <dbReference type="ARBA" id="ARBA00023125"/>
    </source>
</evidence>
<evidence type="ECO:0000313" key="6">
    <source>
        <dbReference type="Proteomes" id="UP000031866"/>
    </source>
</evidence>
<dbReference type="GO" id="GO:0003700">
    <property type="term" value="F:DNA-binding transcription factor activity"/>
    <property type="evidence" value="ECO:0007669"/>
    <property type="project" value="InterPro"/>
</dbReference>
<dbReference type="Proteomes" id="UP000031866">
    <property type="component" value="Chromosome"/>
</dbReference>
<evidence type="ECO:0000256" key="3">
    <source>
        <dbReference type="ARBA" id="ARBA00023163"/>
    </source>
</evidence>